<evidence type="ECO:0000256" key="1">
    <source>
        <dbReference type="ARBA" id="ARBA00006484"/>
    </source>
</evidence>
<organism evidence="4">
    <name type="scientific">Aplanochytrium stocchinoi</name>
    <dbReference type="NCBI Taxonomy" id="215587"/>
    <lineage>
        <taxon>Eukaryota</taxon>
        <taxon>Sar</taxon>
        <taxon>Stramenopiles</taxon>
        <taxon>Bigyra</taxon>
        <taxon>Labyrinthulomycetes</taxon>
        <taxon>Thraustochytrida</taxon>
        <taxon>Thraustochytriidae</taxon>
        <taxon>Aplanochytrium</taxon>
    </lineage>
</organism>
<name>A0A6S7ZZM4_9STRA</name>
<dbReference type="EMBL" id="HBIN01003016">
    <property type="protein sequence ID" value="CAE0431711.1"/>
    <property type="molecule type" value="Transcribed_RNA"/>
</dbReference>
<dbReference type="SUPFAM" id="SSF51735">
    <property type="entry name" value="NAD(P)-binding Rossmann-fold domains"/>
    <property type="match status" value="1"/>
</dbReference>
<dbReference type="EMBL" id="HBIN01003015">
    <property type="protein sequence ID" value="CAE0431710.1"/>
    <property type="molecule type" value="Transcribed_RNA"/>
</dbReference>
<accession>A0A6S7ZZM4</accession>
<evidence type="ECO:0000313" key="5">
    <source>
        <dbReference type="EMBL" id="CAE0431711.1"/>
    </source>
</evidence>
<evidence type="ECO:0000313" key="6">
    <source>
        <dbReference type="EMBL" id="CAE0431712.1"/>
    </source>
</evidence>
<protein>
    <recommendedName>
        <fullName evidence="7">Short-chain dehydrogenase</fullName>
    </recommendedName>
</protein>
<dbReference type="AlphaFoldDB" id="A0A6S7ZZM4"/>
<evidence type="ECO:0000256" key="3">
    <source>
        <dbReference type="RuleBase" id="RU000363"/>
    </source>
</evidence>
<evidence type="ECO:0000313" key="4">
    <source>
        <dbReference type="EMBL" id="CAE0431710.1"/>
    </source>
</evidence>
<gene>
    <name evidence="4" type="ORF">ASTO00021_LOCUS2047</name>
    <name evidence="5" type="ORF">ASTO00021_LOCUS2048</name>
    <name evidence="6" type="ORF">ASTO00021_LOCUS2049</name>
</gene>
<proteinExistence type="inferred from homology"/>
<dbReference type="InterPro" id="IPR036291">
    <property type="entry name" value="NAD(P)-bd_dom_sf"/>
</dbReference>
<dbReference type="PRINTS" id="PR00081">
    <property type="entry name" value="GDHRDH"/>
</dbReference>
<dbReference type="EMBL" id="HBIN01003017">
    <property type="protein sequence ID" value="CAE0431712.1"/>
    <property type="molecule type" value="Transcribed_RNA"/>
</dbReference>
<dbReference type="CDD" id="cd05233">
    <property type="entry name" value="SDR_c"/>
    <property type="match status" value="1"/>
</dbReference>
<sequence>MKIEKGMVTVITGAGAGMGAELSVLCAKRGSDLALCDINAENLEKTKKRCEKFGVKVTTHIVDVGVRDQVKQFAKDVEISHNGRVNLLFNNAGVASTAPFHQAKEEDFDWCFNINVNGVIDTTRAFFPMIIAQEKATIINISSVAGYYSSLATGPAYTASKFAVRGFSENLLVECRQYFPHVNVLCVHPGIIKTDILNNARELYLPYLDQITEQGNKGLDIQEAKDQANRFYSIFGYTAEEAAIMIMDAVLAGKTRARVGWDAVIIDWWVRLFPRIMASPFDPLVPLTAILLRKAYLPMALTGAAYYAYKSFHHSKL</sequence>
<dbReference type="Pfam" id="PF00106">
    <property type="entry name" value="adh_short"/>
    <property type="match status" value="1"/>
</dbReference>
<evidence type="ECO:0000256" key="2">
    <source>
        <dbReference type="ARBA" id="ARBA00023002"/>
    </source>
</evidence>
<dbReference type="PANTHER" id="PTHR24322:SF736">
    <property type="entry name" value="RETINOL DEHYDROGENASE 10"/>
    <property type="match status" value="1"/>
</dbReference>
<dbReference type="Gene3D" id="3.40.50.720">
    <property type="entry name" value="NAD(P)-binding Rossmann-like Domain"/>
    <property type="match status" value="1"/>
</dbReference>
<dbReference type="GO" id="GO:0016616">
    <property type="term" value="F:oxidoreductase activity, acting on the CH-OH group of donors, NAD or NADP as acceptor"/>
    <property type="evidence" value="ECO:0007669"/>
    <property type="project" value="TreeGrafter"/>
</dbReference>
<dbReference type="PRINTS" id="PR00080">
    <property type="entry name" value="SDRFAMILY"/>
</dbReference>
<keyword evidence="2" id="KW-0560">Oxidoreductase</keyword>
<dbReference type="PANTHER" id="PTHR24322">
    <property type="entry name" value="PKSB"/>
    <property type="match status" value="1"/>
</dbReference>
<reference evidence="4" key="1">
    <citation type="submission" date="2021-01" db="EMBL/GenBank/DDBJ databases">
        <authorList>
            <person name="Corre E."/>
            <person name="Pelletier E."/>
            <person name="Niang G."/>
            <person name="Scheremetjew M."/>
            <person name="Finn R."/>
            <person name="Kale V."/>
            <person name="Holt S."/>
            <person name="Cochrane G."/>
            <person name="Meng A."/>
            <person name="Brown T."/>
            <person name="Cohen L."/>
        </authorList>
    </citation>
    <scope>NUCLEOTIDE SEQUENCE</scope>
    <source>
        <strain evidence="4">GSBS06</strain>
    </source>
</reference>
<dbReference type="InterPro" id="IPR002347">
    <property type="entry name" value="SDR_fam"/>
</dbReference>
<evidence type="ECO:0008006" key="7">
    <source>
        <dbReference type="Google" id="ProtNLM"/>
    </source>
</evidence>
<comment type="similarity">
    <text evidence="1 3">Belongs to the short-chain dehydrogenases/reductases (SDR) family.</text>
</comment>